<protein>
    <submittedName>
        <fullName evidence="10">Membrane protein</fullName>
    </submittedName>
</protein>
<feature type="domain" description="EamA" evidence="9">
    <location>
        <begin position="2"/>
        <end position="136"/>
    </location>
</feature>
<keyword evidence="6 8" id="KW-0472">Membrane</keyword>
<feature type="transmembrane region" description="Helical" evidence="8">
    <location>
        <begin position="30"/>
        <end position="49"/>
    </location>
</feature>
<comment type="similarity">
    <text evidence="2">Belongs to the EamA transporter family.</text>
</comment>
<evidence type="ECO:0000256" key="6">
    <source>
        <dbReference type="ARBA" id="ARBA00023136"/>
    </source>
</evidence>
<dbReference type="Pfam" id="PF00892">
    <property type="entry name" value="EamA"/>
    <property type="match status" value="2"/>
</dbReference>
<evidence type="ECO:0000256" key="4">
    <source>
        <dbReference type="ARBA" id="ARBA00022692"/>
    </source>
</evidence>
<reference evidence="10 11" key="1">
    <citation type="journal article" date="2019" name="Int. J. Syst. Evol. Microbiol.">
        <title>Capsulimonas corticalis gen. nov., sp. nov., an aerobic capsulated bacterium, of a novel bacterial order, Capsulimonadales ord. nov., of the class Armatimonadia of the phylum Armatimonadetes.</title>
        <authorList>
            <person name="Li J."/>
            <person name="Kudo C."/>
            <person name="Tonouchi A."/>
        </authorList>
    </citation>
    <scope>NUCLEOTIDE SEQUENCE [LARGE SCALE GENOMIC DNA]</scope>
    <source>
        <strain evidence="10 11">AX-7</strain>
    </source>
</reference>
<feature type="domain" description="EamA" evidence="9">
    <location>
        <begin position="146"/>
        <end position="276"/>
    </location>
</feature>
<dbReference type="PANTHER" id="PTHR42920:SF11">
    <property type="entry name" value="INNER MEMBRANE PROTEIN YTFF"/>
    <property type="match status" value="1"/>
</dbReference>
<sequence>MGVGIALLAAVLFGISTPFAKLLLGGTSPVLLAGLLYAGSGIGLSLLYFTRRTADEAPLTRKDWPWLAGAVLFGGVIAPVLLMTGLTHTPASSASLLLNLEGVCTSLLAWFVFKENFDRRIFLGMVLIVAGGIVLSWRGGSLSLPLGSLAIAGACLCWGIDNNLTQKVSASNPYQVAAIKGAVAGVVNITIAFCLGAKLPGAAFLGGALLIGFLGYGLSLAFFVLALRHVGTARTGAYFSLAPFVGAVVSVLLLHEPIGFRLLIAAMFMAAGVWLHLTERHEHRHRHERLVHSHRHVHDEHHQHTHAPGVDPAEPHTHEHIHEPLTHEHPHYPDLHHRHTHT</sequence>
<feature type="transmembrane region" description="Helical" evidence="8">
    <location>
        <begin position="64"/>
        <end position="82"/>
    </location>
</feature>
<keyword evidence="5 8" id="KW-1133">Transmembrane helix</keyword>
<gene>
    <name evidence="10" type="ORF">CCAX7_002980</name>
</gene>
<evidence type="ECO:0000256" key="3">
    <source>
        <dbReference type="ARBA" id="ARBA00022475"/>
    </source>
</evidence>
<feature type="transmembrane region" description="Helical" evidence="8">
    <location>
        <begin position="94"/>
        <end position="113"/>
    </location>
</feature>
<evidence type="ECO:0000256" key="1">
    <source>
        <dbReference type="ARBA" id="ARBA00004651"/>
    </source>
</evidence>
<keyword evidence="11" id="KW-1185">Reference proteome</keyword>
<organism evidence="10 11">
    <name type="scientific">Capsulimonas corticalis</name>
    <dbReference type="NCBI Taxonomy" id="2219043"/>
    <lineage>
        <taxon>Bacteria</taxon>
        <taxon>Bacillati</taxon>
        <taxon>Armatimonadota</taxon>
        <taxon>Armatimonadia</taxon>
        <taxon>Capsulimonadales</taxon>
        <taxon>Capsulimonadaceae</taxon>
        <taxon>Capsulimonas</taxon>
    </lineage>
</organism>
<accession>A0A402CS47</accession>
<dbReference type="Proteomes" id="UP000287394">
    <property type="component" value="Chromosome"/>
</dbReference>
<dbReference type="KEGG" id="ccot:CCAX7_002980"/>
<dbReference type="AlphaFoldDB" id="A0A402CS47"/>
<evidence type="ECO:0000313" key="10">
    <source>
        <dbReference type="EMBL" id="BDI28247.1"/>
    </source>
</evidence>
<feature type="transmembrane region" description="Helical" evidence="8">
    <location>
        <begin position="144"/>
        <end position="164"/>
    </location>
</feature>
<dbReference type="PANTHER" id="PTHR42920">
    <property type="entry name" value="OS03G0707200 PROTEIN-RELATED"/>
    <property type="match status" value="1"/>
</dbReference>
<evidence type="ECO:0000259" key="9">
    <source>
        <dbReference type="Pfam" id="PF00892"/>
    </source>
</evidence>
<dbReference type="InterPro" id="IPR037185">
    <property type="entry name" value="EmrE-like"/>
</dbReference>
<name>A0A402CS47_9BACT</name>
<dbReference type="Gene3D" id="1.10.3730.20">
    <property type="match status" value="2"/>
</dbReference>
<dbReference type="GO" id="GO:0005886">
    <property type="term" value="C:plasma membrane"/>
    <property type="evidence" value="ECO:0007669"/>
    <property type="project" value="UniProtKB-SubCell"/>
</dbReference>
<dbReference type="InterPro" id="IPR051258">
    <property type="entry name" value="Diverse_Substrate_Transporter"/>
</dbReference>
<comment type="subcellular location">
    <subcellularLocation>
        <location evidence="1">Cell membrane</location>
        <topology evidence="1">Multi-pass membrane protein</topology>
    </subcellularLocation>
</comment>
<evidence type="ECO:0000256" key="5">
    <source>
        <dbReference type="ARBA" id="ARBA00022989"/>
    </source>
</evidence>
<evidence type="ECO:0000256" key="2">
    <source>
        <dbReference type="ARBA" id="ARBA00007362"/>
    </source>
</evidence>
<dbReference type="InterPro" id="IPR000620">
    <property type="entry name" value="EamA_dom"/>
</dbReference>
<keyword evidence="4 8" id="KW-0812">Transmembrane</keyword>
<proteinExistence type="inferred from homology"/>
<feature type="transmembrane region" description="Helical" evidence="8">
    <location>
        <begin position="176"/>
        <end position="198"/>
    </location>
</feature>
<evidence type="ECO:0000256" key="8">
    <source>
        <dbReference type="SAM" id="Phobius"/>
    </source>
</evidence>
<dbReference type="SUPFAM" id="SSF103481">
    <property type="entry name" value="Multidrug resistance efflux transporter EmrE"/>
    <property type="match status" value="2"/>
</dbReference>
<feature type="transmembrane region" description="Helical" evidence="8">
    <location>
        <begin position="120"/>
        <end position="138"/>
    </location>
</feature>
<keyword evidence="3" id="KW-1003">Cell membrane</keyword>
<evidence type="ECO:0000256" key="7">
    <source>
        <dbReference type="SAM" id="MobiDB-lite"/>
    </source>
</evidence>
<feature type="transmembrane region" description="Helical" evidence="8">
    <location>
        <begin position="204"/>
        <end position="225"/>
    </location>
</feature>
<feature type="transmembrane region" description="Helical" evidence="8">
    <location>
        <begin position="237"/>
        <end position="254"/>
    </location>
</feature>
<dbReference type="EMBL" id="AP025739">
    <property type="protein sequence ID" value="BDI28247.1"/>
    <property type="molecule type" value="Genomic_DNA"/>
</dbReference>
<feature type="region of interest" description="Disordered" evidence="7">
    <location>
        <begin position="296"/>
        <end position="317"/>
    </location>
</feature>
<evidence type="ECO:0000313" key="11">
    <source>
        <dbReference type="Proteomes" id="UP000287394"/>
    </source>
</evidence>
<feature type="transmembrane region" description="Helical" evidence="8">
    <location>
        <begin position="260"/>
        <end position="277"/>
    </location>
</feature>